<keyword evidence="2" id="KW-1185">Reference proteome</keyword>
<reference evidence="2" key="1">
    <citation type="journal article" date="2019" name="Int. J. Syst. Evol. Microbiol.">
        <title>The Global Catalogue of Microorganisms (GCM) 10K type strain sequencing project: providing services to taxonomists for standard genome sequencing and annotation.</title>
        <authorList>
            <consortium name="The Broad Institute Genomics Platform"/>
            <consortium name="The Broad Institute Genome Sequencing Center for Infectious Disease"/>
            <person name="Wu L."/>
            <person name="Ma J."/>
        </authorList>
    </citation>
    <scope>NUCLEOTIDE SEQUENCE [LARGE SCALE GENOMIC DNA]</scope>
    <source>
        <strain evidence="2">JCM 13250</strain>
    </source>
</reference>
<evidence type="ECO:0000313" key="2">
    <source>
        <dbReference type="Proteomes" id="UP001500218"/>
    </source>
</evidence>
<protein>
    <submittedName>
        <fullName evidence="1">Uncharacterized protein</fullName>
    </submittedName>
</protein>
<name>A0ABP4YN44_9ACTN</name>
<organism evidence="1 2">
    <name type="scientific">Luedemannella flava</name>
    <dbReference type="NCBI Taxonomy" id="349316"/>
    <lineage>
        <taxon>Bacteria</taxon>
        <taxon>Bacillati</taxon>
        <taxon>Actinomycetota</taxon>
        <taxon>Actinomycetes</taxon>
        <taxon>Micromonosporales</taxon>
        <taxon>Micromonosporaceae</taxon>
        <taxon>Luedemannella</taxon>
    </lineage>
</organism>
<dbReference type="EMBL" id="BAAALT010000152">
    <property type="protein sequence ID" value="GAA1818165.1"/>
    <property type="molecule type" value="Genomic_DNA"/>
</dbReference>
<sequence length="73" mass="8513">MTTSSERDRQNLAITAWRAEWKARHGLDDVEFIEPGAEVDPSVRWPTTEQQREFIQGVRRILGQDPETGRYLD</sequence>
<evidence type="ECO:0000313" key="1">
    <source>
        <dbReference type="EMBL" id="GAA1818165.1"/>
    </source>
</evidence>
<dbReference type="RefSeq" id="WP_344135376.1">
    <property type="nucleotide sequence ID" value="NZ_BAAALT010000152.1"/>
</dbReference>
<dbReference type="Proteomes" id="UP001500218">
    <property type="component" value="Unassembled WGS sequence"/>
</dbReference>
<gene>
    <name evidence="1" type="ORF">GCM10009682_43640</name>
</gene>
<proteinExistence type="predicted"/>
<accession>A0ABP4YN44</accession>
<comment type="caution">
    <text evidence="1">The sequence shown here is derived from an EMBL/GenBank/DDBJ whole genome shotgun (WGS) entry which is preliminary data.</text>
</comment>